<reference evidence="5" key="2">
    <citation type="submission" date="2022-10" db="EMBL/GenBank/DDBJ databases">
        <authorList>
            <person name="Trinh H.N."/>
        </authorList>
    </citation>
    <scope>NUCLEOTIDE SEQUENCE</scope>
    <source>
        <strain evidence="5">RN2-1</strain>
    </source>
</reference>
<reference evidence="5" key="1">
    <citation type="submission" date="2022-09" db="EMBL/GenBank/DDBJ databases">
        <title>Rhodovastum sp. nov. RN2-1 isolated from soil in Seongnam, South Korea.</title>
        <authorList>
            <person name="Le N.T."/>
        </authorList>
    </citation>
    <scope>NUCLEOTIDE SEQUENCE</scope>
    <source>
        <strain evidence="5">RN2-1</strain>
    </source>
</reference>
<feature type="domain" description="HTH gntR-type" evidence="4">
    <location>
        <begin position="3"/>
        <end position="70"/>
    </location>
</feature>
<evidence type="ECO:0000313" key="5">
    <source>
        <dbReference type="EMBL" id="MCW3474082.1"/>
    </source>
</evidence>
<dbReference type="InterPro" id="IPR036388">
    <property type="entry name" value="WH-like_DNA-bd_sf"/>
</dbReference>
<keyword evidence="2" id="KW-0238">DNA-binding</keyword>
<dbReference type="SMART" id="SM00345">
    <property type="entry name" value="HTH_GNTR"/>
    <property type="match status" value="1"/>
</dbReference>
<accession>A0AA41YKV2</accession>
<dbReference type="Gene3D" id="1.20.120.530">
    <property type="entry name" value="GntR ligand-binding domain-like"/>
    <property type="match status" value="1"/>
</dbReference>
<dbReference type="InterPro" id="IPR036390">
    <property type="entry name" value="WH_DNA-bd_sf"/>
</dbReference>
<dbReference type="Pfam" id="PF07729">
    <property type="entry name" value="FCD"/>
    <property type="match status" value="1"/>
</dbReference>
<dbReference type="Proteomes" id="UP001165679">
    <property type="component" value="Unassembled WGS sequence"/>
</dbReference>
<dbReference type="GO" id="GO:0003677">
    <property type="term" value="F:DNA binding"/>
    <property type="evidence" value="ECO:0007669"/>
    <property type="project" value="UniProtKB-KW"/>
</dbReference>
<dbReference type="InterPro" id="IPR011711">
    <property type="entry name" value="GntR_C"/>
</dbReference>
<dbReference type="InterPro" id="IPR008920">
    <property type="entry name" value="TF_FadR/GntR_C"/>
</dbReference>
<dbReference type="Gene3D" id="1.10.10.10">
    <property type="entry name" value="Winged helix-like DNA-binding domain superfamily/Winged helix DNA-binding domain"/>
    <property type="match status" value="1"/>
</dbReference>
<comment type="caution">
    <text evidence="5">The sequence shown here is derived from an EMBL/GenBank/DDBJ whole genome shotgun (WGS) entry which is preliminary data.</text>
</comment>
<dbReference type="InterPro" id="IPR000524">
    <property type="entry name" value="Tscrpt_reg_HTH_GntR"/>
</dbReference>
<sequence length="210" mass="22699">MAEGPASRAVAELRRRIVMNELTPGTLLTELGLAGDLACSQAAVREALLRLEGEGLVLRSGRQGTTVTDLDADTAAEILDLRRRIELRGARRGARRAGAGDILALRRIQAAMEQAAAAGDAWAVLERDMDLHLALFRLSGLHAMGPILARCILHTHRFRLWAPWHRRPLGETARRHVPILEALEAGDAAALARELAGHLDTMVDRGVAAA</sequence>
<keyword evidence="1" id="KW-0805">Transcription regulation</keyword>
<evidence type="ECO:0000313" key="6">
    <source>
        <dbReference type="Proteomes" id="UP001165679"/>
    </source>
</evidence>
<dbReference type="SUPFAM" id="SSF48008">
    <property type="entry name" value="GntR ligand-binding domain-like"/>
    <property type="match status" value="1"/>
</dbReference>
<dbReference type="EMBL" id="JAPDNT010000002">
    <property type="protein sequence ID" value="MCW3474082.1"/>
    <property type="molecule type" value="Genomic_DNA"/>
</dbReference>
<dbReference type="SMART" id="SM00895">
    <property type="entry name" value="FCD"/>
    <property type="match status" value="1"/>
</dbReference>
<dbReference type="PANTHER" id="PTHR43537:SF45">
    <property type="entry name" value="GNTR FAMILY REGULATORY PROTEIN"/>
    <property type="match status" value="1"/>
</dbReference>
<protein>
    <submittedName>
        <fullName evidence="5">GntR family transcriptional regulator</fullName>
    </submittedName>
</protein>
<dbReference type="GO" id="GO:0003700">
    <property type="term" value="F:DNA-binding transcription factor activity"/>
    <property type="evidence" value="ECO:0007669"/>
    <property type="project" value="InterPro"/>
</dbReference>
<keyword evidence="6" id="KW-1185">Reference proteome</keyword>
<evidence type="ECO:0000256" key="1">
    <source>
        <dbReference type="ARBA" id="ARBA00023015"/>
    </source>
</evidence>
<proteinExistence type="predicted"/>
<evidence type="ECO:0000256" key="3">
    <source>
        <dbReference type="ARBA" id="ARBA00023163"/>
    </source>
</evidence>
<dbReference type="SUPFAM" id="SSF46785">
    <property type="entry name" value="Winged helix' DNA-binding domain"/>
    <property type="match status" value="1"/>
</dbReference>
<name>A0AA41YKV2_9PROT</name>
<evidence type="ECO:0000259" key="4">
    <source>
        <dbReference type="PROSITE" id="PS50949"/>
    </source>
</evidence>
<dbReference type="RefSeq" id="WP_264712702.1">
    <property type="nucleotide sequence ID" value="NZ_JAPDNT010000002.1"/>
</dbReference>
<organism evidence="5 6">
    <name type="scientific">Limobrevibacterium gyesilva</name>
    <dbReference type="NCBI Taxonomy" id="2991712"/>
    <lineage>
        <taxon>Bacteria</taxon>
        <taxon>Pseudomonadati</taxon>
        <taxon>Pseudomonadota</taxon>
        <taxon>Alphaproteobacteria</taxon>
        <taxon>Acetobacterales</taxon>
        <taxon>Acetobacteraceae</taxon>
        <taxon>Limobrevibacterium</taxon>
    </lineage>
</organism>
<dbReference type="AlphaFoldDB" id="A0AA41YKV2"/>
<evidence type="ECO:0000256" key="2">
    <source>
        <dbReference type="ARBA" id="ARBA00023125"/>
    </source>
</evidence>
<gene>
    <name evidence="5" type="ORF">OL599_05775</name>
</gene>
<dbReference type="PROSITE" id="PS50949">
    <property type="entry name" value="HTH_GNTR"/>
    <property type="match status" value="1"/>
</dbReference>
<dbReference type="PANTHER" id="PTHR43537">
    <property type="entry name" value="TRANSCRIPTIONAL REGULATOR, GNTR FAMILY"/>
    <property type="match status" value="1"/>
</dbReference>
<dbReference type="Pfam" id="PF00392">
    <property type="entry name" value="GntR"/>
    <property type="match status" value="1"/>
</dbReference>
<keyword evidence="3" id="KW-0804">Transcription</keyword>